<dbReference type="AlphaFoldDB" id="A0A6C0EB57"/>
<sequence length="315" mass="36056">MSSGGAIGFSQEIINRLDKYKINYKDSEGNTNITITNMNLQTYIQKNFNRDFVLDTKKYPLAETNTTKFLLDYIDNKNDGSEVEEVEMIRRFDSDSNGDDDYDVNDGDSNDNESIEMPKKEKNNKIIVGLSVKPGENPNSKGYLMNDFNIFTVYNSLPYSNIDNVDDFLKSFFKFIQTKRDANGKIESYDNNDEIGKKDITYIVVDPANYKKIDESNIRKGSSKNSKKRNDSDSEKGSDSDSDSEKVTVREKGSVPKKVTFHKKGSVPNNSIRKRQIKKGILLKGGKKKTQKKSNKNRKTQKTHKTQKRQKKQKL</sequence>
<feature type="compositionally biased region" description="Acidic residues" evidence="1">
    <location>
        <begin position="96"/>
        <end position="114"/>
    </location>
</feature>
<dbReference type="EMBL" id="MN739768">
    <property type="protein sequence ID" value="QHT25499.1"/>
    <property type="molecule type" value="Genomic_DNA"/>
</dbReference>
<accession>A0A6C0EB57</accession>
<proteinExistence type="predicted"/>
<reference evidence="2" key="1">
    <citation type="journal article" date="2020" name="Nature">
        <title>Giant virus diversity and host interactions through global metagenomics.</title>
        <authorList>
            <person name="Schulz F."/>
            <person name="Roux S."/>
            <person name="Paez-Espino D."/>
            <person name="Jungbluth S."/>
            <person name="Walsh D.A."/>
            <person name="Denef V.J."/>
            <person name="McMahon K.D."/>
            <person name="Konstantinidis K.T."/>
            <person name="Eloe-Fadrosh E.A."/>
            <person name="Kyrpides N.C."/>
            <person name="Woyke T."/>
        </authorList>
    </citation>
    <scope>NUCLEOTIDE SEQUENCE</scope>
    <source>
        <strain evidence="2">GVMAG-M-3300023179-152</strain>
    </source>
</reference>
<feature type="region of interest" description="Disordered" evidence="1">
    <location>
        <begin position="91"/>
        <end position="120"/>
    </location>
</feature>
<feature type="region of interest" description="Disordered" evidence="1">
    <location>
        <begin position="216"/>
        <end position="315"/>
    </location>
</feature>
<name>A0A6C0EB57_9ZZZZ</name>
<organism evidence="2">
    <name type="scientific">viral metagenome</name>
    <dbReference type="NCBI Taxonomy" id="1070528"/>
    <lineage>
        <taxon>unclassified sequences</taxon>
        <taxon>metagenomes</taxon>
        <taxon>organismal metagenomes</taxon>
    </lineage>
</organism>
<feature type="compositionally biased region" description="Basic and acidic residues" evidence="1">
    <location>
        <begin position="228"/>
        <end position="254"/>
    </location>
</feature>
<evidence type="ECO:0000256" key="1">
    <source>
        <dbReference type="SAM" id="MobiDB-lite"/>
    </source>
</evidence>
<evidence type="ECO:0000313" key="2">
    <source>
        <dbReference type="EMBL" id="QHT25499.1"/>
    </source>
</evidence>
<feature type="compositionally biased region" description="Basic residues" evidence="1">
    <location>
        <begin position="285"/>
        <end position="315"/>
    </location>
</feature>
<protein>
    <submittedName>
        <fullName evidence="2">Uncharacterized protein</fullName>
    </submittedName>
</protein>